<proteinExistence type="predicted"/>
<organism evidence="2 3">
    <name type="scientific">Actinocorallia longicatena</name>
    <dbReference type="NCBI Taxonomy" id="111803"/>
    <lineage>
        <taxon>Bacteria</taxon>
        <taxon>Bacillati</taxon>
        <taxon>Actinomycetota</taxon>
        <taxon>Actinomycetes</taxon>
        <taxon>Streptosporangiales</taxon>
        <taxon>Thermomonosporaceae</taxon>
        <taxon>Actinocorallia</taxon>
    </lineage>
</organism>
<feature type="compositionally biased region" description="Basic and acidic residues" evidence="1">
    <location>
        <begin position="91"/>
        <end position="104"/>
    </location>
</feature>
<sequence length="110" mass="11387">MRAAFIIGAGFGYVLGAKAGRERYEQIRKAGREIATHPAVRAAAANVREQAGVMGGKAAHKAGEVGGKAAQKAGEVAHEARAKTGEMAGAAREKVNGRRGKAADEQLMTM</sequence>
<reference evidence="3" key="1">
    <citation type="journal article" date="2019" name="Int. J. Syst. Evol. Microbiol.">
        <title>The Global Catalogue of Microorganisms (GCM) 10K type strain sequencing project: providing services to taxonomists for standard genome sequencing and annotation.</title>
        <authorList>
            <consortium name="The Broad Institute Genomics Platform"/>
            <consortium name="The Broad Institute Genome Sequencing Center for Infectious Disease"/>
            <person name="Wu L."/>
            <person name="Ma J."/>
        </authorList>
    </citation>
    <scope>NUCLEOTIDE SEQUENCE [LARGE SCALE GENOMIC DNA]</scope>
    <source>
        <strain evidence="3">JCM 9377</strain>
    </source>
</reference>
<evidence type="ECO:0000256" key="1">
    <source>
        <dbReference type="SAM" id="MobiDB-lite"/>
    </source>
</evidence>
<name>A0ABP6QNR6_9ACTN</name>
<comment type="caution">
    <text evidence="2">The sequence shown here is derived from an EMBL/GenBank/DDBJ whole genome shotgun (WGS) entry which is preliminary data.</text>
</comment>
<gene>
    <name evidence="2" type="ORF">GCM10010468_79380</name>
</gene>
<feature type="compositionally biased region" description="Basic and acidic residues" evidence="1">
    <location>
        <begin position="75"/>
        <end position="84"/>
    </location>
</feature>
<accession>A0ABP6QNR6</accession>
<feature type="region of interest" description="Disordered" evidence="1">
    <location>
        <begin position="58"/>
        <end position="110"/>
    </location>
</feature>
<keyword evidence="3" id="KW-1185">Reference proteome</keyword>
<dbReference type="RefSeq" id="WP_344839537.1">
    <property type="nucleotide sequence ID" value="NZ_BAAAUV010000047.1"/>
</dbReference>
<evidence type="ECO:0000313" key="3">
    <source>
        <dbReference type="Proteomes" id="UP001501237"/>
    </source>
</evidence>
<evidence type="ECO:0000313" key="2">
    <source>
        <dbReference type="EMBL" id="GAA3241929.1"/>
    </source>
</evidence>
<evidence type="ECO:0008006" key="4">
    <source>
        <dbReference type="Google" id="ProtNLM"/>
    </source>
</evidence>
<protein>
    <recommendedName>
        <fullName evidence="4">YtxH-like protein</fullName>
    </recommendedName>
</protein>
<dbReference type="Proteomes" id="UP001501237">
    <property type="component" value="Unassembled WGS sequence"/>
</dbReference>
<dbReference type="EMBL" id="BAAAUV010000047">
    <property type="protein sequence ID" value="GAA3241929.1"/>
    <property type="molecule type" value="Genomic_DNA"/>
</dbReference>